<keyword evidence="2" id="KW-1133">Transmembrane helix</keyword>
<keyword evidence="1" id="KW-0175">Coiled coil</keyword>
<dbReference type="RefSeq" id="WP_271916739.1">
    <property type="nucleotide sequence ID" value="NZ_JAQNDO010000001.1"/>
</dbReference>
<evidence type="ECO:0000256" key="1">
    <source>
        <dbReference type="SAM" id="Coils"/>
    </source>
</evidence>
<evidence type="ECO:0000256" key="2">
    <source>
        <dbReference type="SAM" id="Phobius"/>
    </source>
</evidence>
<reference evidence="4 5" key="1">
    <citation type="submission" date="2022-11" db="EMBL/GenBank/DDBJ databases">
        <title>Minimal conservation of predation-associated metabolite biosynthetic gene clusters underscores biosynthetic potential of Myxococcota including descriptions for ten novel species: Archangium lansinium sp. nov., Myxococcus landrumus sp. nov., Nannocystis bai.</title>
        <authorList>
            <person name="Ahearne A."/>
            <person name="Stevens C."/>
            <person name="Dowd S."/>
        </authorList>
    </citation>
    <scope>NUCLEOTIDE SEQUENCE [LARGE SCALE GENOMIC DNA]</scope>
    <source>
        <strain evidence="4 5">RJM3</strain>
    </source>
</reference>
<feature type="chain" id="PRO_5045328372" evidence="3">
    <location>
        <begin position="24"/>
        <end position="239"/>
    </location>
</feature>
<keyword evidence="2" id="KW-0472">Membrane</keyword>
<evidence type="ECO:0000313" key="4">
    <source>
        <dbReference type="EMBL" id="MDC0741480.1"/>
    </source>
</evidence>
<feature type="coiled-coil region" evidence="1">
    <location>
        <begin position="33"/>
        <end position="60"/>
    </location>
</feature>
<gene>
    <name evidence="4" type="ORF">POL67_08995</name>
</gene>
<proteinExistence type="predicted"/>
<dbReference type="Proteomes" id="UP001221411">
    <property type="component" value="Unassembled WGS sequence"/>
</dbReference>
<evidence type="ECO:0000313" key="5">
    <source>
        <dbReference type="Proteomes" id="UP001221411"/>
    </source>
</evidence>
<keyword evidence="3" id="KW-0732">Signal</keyword>
<protein>
    <submittedName>
        <fullName evidence="4">Uncharacterized protein</fullName>
    </submittedName>
</protein>
<sequence>MVRRWIAGVMVGAWLGVSGAAAAAEESAAGERLVRAELELSATKEKITKLEGKVEELTKQRDYVLVALSVGGTIVAVLSALFWVSLRKRVNEKGFEGLVDAAVDKLLKDDASRMTGAFEGLKAEILRKVRCKDKAIALVGEQDAGRVKAALERLGFTRFVERIEVADVIVFLGAEVCKKEYTKAINDRRPAVVLYSPGVALPPGIIEELSERSVATFAQTPVTAAQHAATLLMLTQSMS</sequence>
<accession>A0ABT5EI29</accession>
<evidence type="ECO:0000256" key="3">
    <source>
        <dbReference type="SAM" id="SignalP"/>
    </source>
</evidence>
<comment type="caution">
    <text evidence="4">The sequence shown here is derived from an EMBL/GenBank/DDBJ whole genome shotgun (WGS) entry which is preliminary data.</text>
</comment>
<keyword evidence="2" id="KW-0812">Transmembrane</keyword>
<dbReference type="EMBL" id="JAQNDO010000001">
    <property type="protein sequence ID" value="MDC0741480.1"/>
    <property type="molecule type" value="Genomic_DNA"/>
</dbReference>
<feature type="transmembrane region" description="Helical" evidence="2">
    <location>
        <begin position="63"/>
        <end position="84"/>
    </location>
</feature>
<organism evidence="4 5">
    <name type="scientific">Polyangium mundeleinium</name>
    <dbReference type="NCBI Taxonomy" id="2995306"/>
    <lineage>
        <taxon>Bacteria</taxon>
        <taxon>Pseudomonadati</taxon>
        <taxon>Myxococcota</taxon>
        <taxon>Polyangia</taxon>
        <taxon>Polyangiales</taxon>
        <taxon>Polyangiaceae</taxon>
        <taxon>Polyangium</taxon>
    </lineage>
</organism>
<feature type="signal peptide" evidence="3">
    <location>
        <begin position="1"/>
        <end position="23"/>
    </location>
</feature>
<keyword evidence="5" id="KW-1185">Reference proteome</keyword>
<name>A0ABT5EI29_9BACT</name>